<dbReference type="AlphaFoldDB" id="A0A5C4YA94"/>
<gene>
    <name evidence="4" type="ORF">FHR04_04080</name>
    <name evidence="3" type="ORF">HNQ04_001047</name>
</gene>
<evidence type="ECO:0000313" key="3">
    <source>
        <dbReference type="EMBL" id="MBB6015815.1"/>
    </source>
</evidence>
<organism evidence="4 5">
    <name type="scientific">Deinococcus radiopugnans ATCC 19172</name>
    <dbReference type="NCBI Taxonomy" id="585398"/>
    <lineage>
        <taxon>Bacteria</taxon>
        <taxon>Thermotogati</taxon>
        <taxon>Deinococcota</taxon>
        <taxon>Deinococci</taxon>
        <taxon>Deinococcales</taxon>
        <taxon>Deinococcaceae</taxon>
        <taxon>Deinococcus</taxon>
    </lineage>
</organism>
<evidence type="ECO:0000313" key="5">
    <source>
        <dbReference type="Proteomes" id="UP000313988"/>
    </source>
</evidence>
<dbReference type="OrthoDB" id="58785at2"/>
<name>A0A5C4YA94_9DEIO</name>
<evidence type="ECO:0000256" key="1">
    <source>
        <dbReference type="SAM" id="MobiDB-lite"/>
    </source>
</evidence>
<reference evidence="3 6" key="2">
    <citation type="submission" date="2020-08" db="EMBL/GenBank/DDBJ databases">
        <title>Genomic Encyclopedia of Type Strains, Phase IV (KMG-IV): sequencing the most valuable type-strain genomes for metagenomic binning, comparative biology and taxonomic classification.</title>
        <authorList>
            <person name="Goeker M."/>
        </authorList>
    </citation>
    <scope>NUCLEOTIDE SEQUENCE [LARGE SCALE GENOMIC DNA]</scope>
    <source>
        <strain evidence="3 6">DSM 12027</strain>
    </source>
</reference>
<dbReference type="EMBL" id="JACHEW010000004">
    <property type="protein sequence ID" value="MBB6015815.1"/>
    <property type="molecule type" value="Genomic_DNA"/>
</dbReference>
<feature type="compositionally biased region" description="Acidic residues" evidence="1">
    <location>
        <begin position="555"/>
        <end position="566"/>
    </location>
</feature>
<dbReference type="Proteomes" id="UP000313988">
    <property type="component" value="Unassembled WGS sequence"/>
</dbReference>
<comment type="caution">
    <text evidence="4">The sequence shown here is derived from an EMBL/GenBank/DDBJ whole genome shotgun (WGS) entry which is preliminary data.</text>
</comment>
<accession>A0A5C4YA94</accession>
<feature type="compositionally biased region" description="Low complexity" evidence="1">
    <location>
        <begin position="529"/>
        <end position="538"/>
    </location>
</feature>
<protein>
    <recommendedName>
        <fullName evidence="7">DUF3352 domain-containing protein</fullName>
    </recommendedName>
</protein>
<dbReference type="EMBL" id="VDMO01000003">
    <property type="protein sequence ID" value="TNM72469.1"/>
    <property type="molecule type" value="Genomic_DNA"/>
</dbReference>
<evidence type="ECO:0000313" key="4">
    <source>
        <dbReference type="EMBL" id="TNM72469.1"/>
    </source>
</evidence>
<dbReference type="RefSeq" id="WP_139400998.1">
    <property type="nucleotide sequence ID" value="NZ_JACHEW010000004.1"/>
</dbReference>
<feature type="chain" id="PRO_5023105255" description="DUF3352 domain-containing protein" evidence="2">
    <location>
        <begin position="21"/>
        <end position="619"/>
    </location>
</feature>
<keyword evidence="6" id="KW-1185">Reference proteome</keyword>
<feature type="signal peptide" evidence="2">
    <location>
        <begin position="1"/>
        <end position="20"/>
    </location>
</feature>
<proteinExistence type="predicted"/>
<keyword evidence="2" id="KW-0732">Signal</keyword>
<sequence>MRNALLLTALLLGTATTARAASLSEQLPAGALLTLETKNAGGAIDRFAGLLVSAVNDFVGEGQGGQMIGGFQQILKGSLGQEAVAGVFSVGHAGGTFSPELLAVTRVDKLSGEFFSSLMAPKKGARVGNYTFSRQGDTFAGMANGLVYVSTNKDLLMGYLGRLSGKTAPRLMNSVAYTVPQRAVGQQELSLFVNFSATAKVIRGALARTIKLPRLLSPLVDALDTLGQYAAGFTTTAGGLTAASAHAANAQGKDQPLYRILTDSTDFAVQNVIPADAESVVASACHPESGAYLGRWLTRVDLLDPLGFLTDSQLASHLERSARYLGHECAQVTLAGGMKSGLDASTPLSGLDYSVTYRRVADMDAARAQLPEYAASINAAIAGASDSLKTLLKDDTLGGMGRSMPGRMGAAAAVGGAAADSSLKMVDDLLGNLKMVYAFRGEYLITAFSQTALDAALDETAPTLAQDAGFVAAGLNMKFSAGWTYVPNPADLSGEELSRAILSGMGGEGMDTDMDDLEVPDTAEAPEAPAVAQVPATPGQSGKGRPAASQTNSTDEMDDMDPDMMFDDGGLGDGEMMSGMIGGVSDLAADLINRYDGQSSQSTVQGNVITSKSNVLYRW</sequence>
<evidence type="ECO:0000256" key="2">
    <source>
        <dbReference type="SAM" id="SignalP"/>
    </source>
</evidence>
<dbReference type="Proteomes" id="UP000629870">
    <property type="component" value="Unassembled WGS sequence"/>
</dbReference>
<evidence type="ECO:0008006" key="7">
    <source>
        <dbReference type="Google" id="ProtNLM"/>
    </source>
</evidence>
<feature type="region of interest" description="Disordered" evidence="1">
    <location>
        <begin position="529"/>
        <end position="572"/>
    </location>
</feature>
<evidence type="ECO:0000313" key="6">
    <source>
        <dbReference type="Proteomes" id="UP000629870"/>
    </source>
</evidence>
<reference evidence="4 5" key="1">
    <citation type="submission" date="2019-06" db="EMBL/GenBank/DDBJ databases">
        <title>Genome sequence of Deinococcus radiopugnans ATCC 19172.</title>
        <authorList>
            <person name="Maclea K.S."/>
            <person name="Maynard C.R."/>
        </authorList>
    </citation>
    <scope>NUCLEOTIDE SEQUENCE [LARGE SCALE GENOMIC DNA]</scope>
    <source>
        <strain evidence="4 5">ATCC 19172</strain>
    </source>
</reference>